<dbReference type="PANTHER" id="PTHR43283:SF7">
    <property type="entry name" value="BETA-LACTAMASE-RELATED DOMAIN-CONTAINING PROTEIN"/>
    <property type="match status" value="1"/>
</dbReference>
<dbReference type="RefSeq" id="WP_099105943.1">
    <property type="nucleotide sequence ID" value="NZ_JAATJF010000002.1"/>
</dbReference>
<dbReference type="PANTHER" id="PTHR43283">
    <property type="entry name" value="BETA-LACTAMASE-RELATED"/>
    <property type="match status" value="1"/>
</dbReference>
<proteinExistence type="predicted"/>
<dbReference type="OrthoDB" id="9773047at2"/>
<dbReference type="InterPro" id="IPR050789">
    <property type="entry name" value="Diverse_Enzym_Activities"/>
</dbReference>
<reference evidence="2 3" key="1">
    <citation type="submission" date="2017-10" db="EMBL/GenBank/DDBJ databases">
        <title>The draft genome sequence of Lewinella marina KCTC 32374.</title>
        <authorList>
            <person name="Wang K."/>
        </authorList>
    </citation>
    <scope>NUCLEOTIDE SEQUENCE [LARGE SCALE GENOMIC DNA]</scope>
    <source>
        <strain evidence="2 3">MKG-38</strain>
    </source>
</reference>
<dbReference type="AlphaFoldDB" id="A0A2G0CH90"/>
<feature type="domain" description="Beta-lactamase-related" evidence="1">
    <location>
        <begin position="151"/>
        <end position="436"/>
    </location>
</feature>
<dbReference type="Proteomes" id="UP000226437">
    <property type="component" value="Unassembled WGS sequence"/>
</dbReference>
<gene>
    <name evidence="2" type="ORF">CGL56_07705</name>
</gene>
<evidence type="ECO:0000313" key="2">
    <source>
        <dbReference type="EMBL" id="PHK99328.1"/>
    </source>
</evidence>
<dbReference type="InterPro" id="IPR001466">
    <property type="entry name" value="Beta-lactam-related"/>
</dbReference>
<sequence>MHVTPLKRWLIGLALMIVLLFSAFLWVKPLLSIGGGYAAKHGCSCHFLQGRELDEISAHDLNFSVLGHFTLQHESDTVTASLAGLVERQAVYLPGRGCVLVNDAARPLPAVGQAEIPATLPLPVATTAPPALAAALDYGMQPVPGGGARGLVVLKDGQLVAERYAPGYDHNSRLLGWSMTKTLTGLAVGAYLHRDSATYPEPAAAATALTALFPDYWQDARSEIALADLLRMNSGLAWNEGYGSLTDATVMLHERPDFADFALRSQLIATPGTEWNYSSGTSNILMEYLRSELGSNDKLYAFLDDLYGAVAPSLLIEPDQSGRPVGSSYGWATARDWARLGQLMLQGGRWNGEQLIPESWIKFMREPAAGSEGNYGAQLWLPGPDTPSIPADAYMMRGFQDQRVFILPTQGLVVARLGHSDDKVTNFDGLIQRILAAYE</sequence>
<protein>
    <recommendedName>
        <fullName evidence="1">Beta-lactamase-related domain-containing protein</fullName>
    </recommendedName>
</protein>
<dbReference type="Gene3D" id="3.40.710.10">
    <property type="entry name" value="DD-peptidase/beta-lactamase superfamily"/>
    <property type="match status" value="1"/>
</dbReference>
<keyword evidence="3" id="KW-1185">Reference proteome</keyword>
<comment type="caution">
    <text evidence="2">The sequence shown here is derived from an EMBL/GenBank/DDBJ whole genome shotgun (WGS) entry which is preliminary data.</text>
</comment>
<accession>A0A2G0CH90</accession>
<dbReference type="Pfam" id="PF00144">
    <property type="entry name" value="Beta-lactamase"/>
    <property type="match status" value="1"/>
</dbReference>
<dbReference type="InterPro" id="IPR012338">
    <property type="entry name" value="Beta-lactam/transpept-like"/>
</dbReference>
<evidence type="ECO:0000259" key="1">
    <source>
        <dbReference type="Pfam" id="PF00144"/>
    </source>
</evidence>
<name>A0A2G0CH90_9BACT</name>
<organism evidence="2 3">
    <name type="scientific">Neolewinella marina</name>
    <dbReference type="NCBI Taxonomy" id="438751"/>
    <lineage>
        <taxon>Bacteria</taxon>
        <taxon>Pseudomonadati</taxon>
        <taxon>Bacteroidota</taxon>
        <taxon>Saprospiria</taxon>
        <taxon>Saprospirales</taxon>
        <taxon>Lewinellaceae</taxon>
        <taxon>Neolewinella</taxon>
    </lineage>
</organism>
<dbReference type="EMBL" id="PDLO01000002">
    <property type="protein sequence ID" value="PHK99328.1"/>
    <property type="molecule type" value="Genomic_DNA"/>
</dbReference>
<evidence type="ECO:0000313" key="3">
    <source>
        <dbReference type="Proteomes" id="UP000226437"/>
    </source>
</evidence>
<dbReference type="SUPFAM" id="SSF56601">
    <property type="entry name" value="beta-lactamase/transpeptidase-like"/>
    <property type="match status" value="1"/>
</dbReference>